<dbReference type="AlphaFoldDB" id="A0A6J7SAX5"/>
<name>A0A6J7SAX5_9ZZZZ</name>
<feature type="transmembrane region" description="Helical" evidence="12">
    <location>
        <begin position="310"/>
        <end position="330"/>
    </location>
</feature>
<evidence type="ECO:0000256" key="8">
    <source>
        <dbReference type="ARBA" id="ARBA00023065"/>
    </source>
</evidence>
<protein>
    <submittedName>
        <fullName evidence="13">Unannotated protein</fullName>
    </submittedName>
</protein>
<comment type="subcellular location">
    <subcellularLocation>
        <location evidence="1">Cell membrane</location>
        <topology evidence="1">Multi-pass membrane protein</topology>
    </subcellularLocation>
</comment>
<evidence type="ECO:0000256" key="7">
    <source>
        <dbReference type="ARBA" id="ARBA00022989"/>
    </source>
</evidence>
<evidence type="ECO:0000256" key="5">
    <source>
        <dbReference type="ARBA" id="ARBA00022692"/>
    </source>
</evidence>
<evidence type="ECO:0000256" key="12">
    <source>
        <dbReference type="SAM" id="Phobius"/>
    </source>
</evidence>
<dbReference type="GO" id="GO:0050897">
    <property type="term" value="F:cobalt ion binding"/>
    <property type="evidence" value="ECO:0007669"/>
    <property type="project" value="TreeGrafter"/>
</dbReference>
<organism evidence="13">
    <name type="scientific">freshwater metagenome</name>
    <dbReference type="NCBI Taxonomy" id="449393"/>
    <lineage>
        <taxon>unclassified sequences</taxon>
        <taxon>metagenomes</taxon>
        <taxon>ecological metagenomes</taxon>
    </lineage>
</organism>
<keyword evidence="8" id="KW-0406">Ion transport</keyword>
<keyword evidence="3" id="KW-0813">Transport</keyword>
<evidence type="ECO:0000256" key="2">
    <source>
        <dbReference type="ARBA" id="ARBA00009765"/>
    </source>
</evidence>
<comment type="catalytic activity">
    <reaction evidence="10">
        <text>Mg(2+)(in) = Mg(2+)(out)</text>
        <dbReference type="Rhea" id="RHEA:29827"/>
        <dbReference type="ChEBI" id="CHEBI:18420"/>
    </reaction>
</comment>
<dbReference type="InterPro" id="IPR002523">
    <property type="entry name" value="MgTranspt_CorA/ZnTranspt_ZntB"/>
</dbReference>
<accession>A0A6J7SAX5</accession>
<feature type="transmembrane region" description="Helical" evidence="12">
    <location>
        <begin position="279"/>
        <end position="298"/>
    </location>
</feature>
<dbReference type="CDD" id="cd12830">
    <property type="entry name" value="MtCorA-like"/>
    <property type="match status" value="1"/>
</dbReference>
<gene>
    <name evidence="13" type="ORF">UFOPK4237_00815</name>
</gene>
<dbReference type="GO" id="GO:0000287">
    <property type="term" value="F:magnesium ion binding"/>
    <property type="evidence" value="ECO:0007669"/>
    <property type="project" value="TreeGrafter"/>
</dbReference>
<evidence type="ECO:0000256" key="9">
    <source>
        <dbReference type="ARBA" id="ARBA00023136"/>
    </source>
</evidence>
<dbReference type="SUPFAM" id="SSF144083">
    <property type="entry name" value="Magnesium transport protein CorA, transmembrane region"/>
    <property type="match status" value="1"/>
</dbReference>
<sequence length="336" mass="37135">MGLYGPNSVEEFDHMHDTSATQPVSVPSAVAKLRERCAAQPGSFIWVGLLDPDINELREVAEIFELAPLQVEDALNPAQRAKFDFDDAGHGLAVVKILDYVEDSSDVNTGQISIFIGLNFAITVRLGVGGDLGSMRKSLEANTDLRSNGSIAVLYSVLDKVVDEYVAVSEEVSIDVEELETAVFNTASHHDNADRIYRLKRENVEIRRAVGPLVNVAHDLVEQRISWLPIKIQPYFRDIGEHLLRVHDEVEGTDTLLLTMLMAATSLQDLQQNRDMRKISSWVAIAAVPTMIAAIYGMNFDNMPELHSPVGYPVILGVMALACVSLYSAFRRSGWL</sequence>
<keyword evidence="4" id="KW-1003">Cell membrane</keyword>
<evidence type="ECO:0000313" key="13">
    <source>
        <dbReference type="EMBL" id="CAB5038395.1"/>
    </source>
</evidence>
<comment type="similarity">
    <text evidence="2">Belongs to the CorA metal ion transporter (MIT) (TC 1.A.35) family.</text>
</comment>
<keyword evidence="7 12" id="KW-1133">Transmembrane helix</keyword>
<keyword evidence="5 12" id="KW-0812">Transmembrane</keyword>
<dbReference type="Gene3D" id="1.20.58.340">
    <property type="entry name" value="Magnesium transport protein CorA, transmembrane region"/>
    <property type="match status" value="2"/>
</dbReference>
<dbReference type="EMBL" id="CAFBPZ010000046">
    <property type="protein sequence ID" value="CAB5038395.1"/>
    <property type="molecule type" value="Genomic_DNA"/>
</dbReference>
<keyword evidence="6" id="KW-0460">Magnesium</keyword>
<evidence type="ECO:0000256" key="3">
    <source>
        <dbReference type="ARBA" id="ARBA00022448"/>
    </source>
</evidence>
<dbReference type="FunFam" id="1.20.58.340:FF:000004">
    <property type="entry name" value="Magnesium transport protein CorA"/>
    <property type="match status" value="1"/>
</dbReference>
<comment type="function">
    <text evidence="11">Mediates influx of magnesium ions. Alternates between open and closed states. Activated by low cytoplasmic Mg(2+) levels. Inactive when cytoplasmic Mg(2+) levels are high.</text>
</comment>
<evidence type="ECO:0000256" key="1">
    <source>
        <dbReference type="ARBA" id="ARBA00004651"/>
    </source>
</evidence>
<evidence type="ECO:0000256" key="11">
    <source>
        <dbReference type="ARBA" id="ARBA00045497"/>
    </source>
</evidence>
<dbReference type="Gene3D" id="3.30.460.20">
    <property type="entry name" value="CorA soluble domain-like"/>
    <property type="match status" value="1"/>
</dbReference>
<evidence type="ECO:0000256" key="6">
    <source>
        <dbReference type="ARBA" id="ARBA00022842"/>
    </source>
</evidence>
<evidence type="ECO:0000256" key="4">
    <source>
        <dbReference type="ARBA" id="ARBA00022475"/>
    </source>
</evidence>
<reference evidence="13" key="1">
    <citation type="submission" date="2020-05" db="EMBL/GenBank/DDBJ databases">
        <authorList>
            <person name="Chiriac C."/>
            <person name="Salcher M."/>
            <person name="Ghai R."/>
            <person name="Kavagutti S V."/>
        </authorList>
    </citation>
    <scope>NUCLEOTIDE SEQUENCE</scope>
</reference>
<keyword evidence="9 12" id="KW-0472">Membrane</keyword>
<evidence type="ECO:0000256" key="10">
    <source>
        <dbReference type="ARBA" id="ARBA00034269"/>
    </source>
</evidence>
<dbReference type="InterPro" id="IPR045863">
    <property type="entry name" value="CorA_TM1_TM2"/>
</dbReference>
<dbReference type="PANTHER" id="PTHR46494">
    <property type="entry name" value="CORA FAMILY METAL ION TRANSPORTER (EUROFUNG)"/>
    <property type="match status" value="1"/>
</dbReference>
<dbReference type="InterPro" id="IPR045861">
    <property type="entry name" value="CorA_cytoplasmic_dom"/>
</dbReference>
<dbReference type="Pfam" id="PF01544">
    <property type="entry name" value="CorA"/>
    <property type="match status" value="1"/>
</dbReference>
<dbReference type="PANTHER" id="PTHR46494:SF1">
    <property type="entry name" value="CORA FAMILY METAL ION TRANSPORTER (EUROFUNG)"/>
    <property type="match status" value="1"/>
</dbReference>
<proteinExistence type="inferred from homology"/>
<dbReference type="GO" id="GO:0015095">
    <property type="term" value="F:magnesium ion transmembrane transporter activity"/>
    <property type="evidence" value="ECO:0007669"/>
    <property type="project" value="TreeGrafter"/>
</dbReference>
<dbReference type="GO" id="GO:0005886">
    <property type="term" value="C:plasma membrane"/>
    <property type="evidence" value="ECO:0007669"/>
    <property type="project" value="UniProtKB-SubCell"/>
</dbReference>
<dbReference type="SUPFAM" id="SSF143865">
    <property type="entry name" value="CorA soluble domain-like"/>
    <property type="match status" value="1"/>
</dbReference>
<dbReference type="GO" id="GO:0015087">
    <property type="term" value="F:cobalt ion transmembrane transporter activity"/>
    <property type="evidence" value="ECO:0007669"/>
    <property type="project" value="TreeGrafter"/>
</dbReference>